<evidence type="ECO:0000313" key="2">
    <source>
        <dbReference type="Proteomes" id="UP001054837"/>
    </source>
</evidence>
<evidence type="ECO:0000313" key="1">
    <source>
        <dbReference type="EMBL" id="GIY41678.1"/>
    </source>
</evidence>
<evidence type="ECO:0008006" key="3">
    <source>
        <dbReference type="Google" id="ProtNLM"/>
    </source>
</evidence>
<organism evidence="1 2">
    <name type="scientific">Caerostris darwini</name>
    <dbReference type="NCBI Taxonomy" id="1538125"/>
    <lineage>
        <taxon>Eukaryota</taxon>
        <taxon>Metazoa</taxon>
        <taxon>Ecdysozoa</taxon>
        <taxon>Arthropoda</taxon>
        <taxon>Chelicerata</taxon>
        <taxon>Arachnida</taxon>
        <taxon>Araneae</taxon>
        <taxon>Araneomorphae</taxon>
        <taxon>Entelegynae</taxon>
        <taxon>Araneoidea</taxon>
        <taxon>Araneidae</taxon>
        <taxon>Caerostris</taxon>
    </lineage>
</organism>
<dbReference type="EMBL" id="BPLQ01009096">
    <property type="protein sequence ID" value="GIY41678.1"/>
    <property type="molecule type" value="Genomic_DNA"/>
</dbReference>
<protein>
    <recommendedName>
        <fullName evidence="3">Ycf15</fullName>
    </recommendedName>
</protein>
<accession>A0AAV4T4T4</accession>
<sequence length="101" mass="11125">MLLYRPFTTSAAIEMRKSGVLGKDNFCQSPGGTSDRISLQRSRLYLPTWSFEKGKSSGYYNNANSCPRSIGSSFSEQMSNLPHAATHLSATMLICVGIIRK</sequence>
<dbReference type="AlphaFoldDB" id="A0AAV4T4T4"/>
<proteinExistence type="predicted"/>
<reference evidence="1 2" key="1">
    <citation type="submission" date="2021-06" db="EMBL/GenBank/DDBJ databases">
        <title>Caerostris darwini draft genome.</title>
        <authorList>
            <person name="Kono N."/>
            <person name="Arakawa K."/>
        </authorList>
    </citation>
    <scope>NUCLEOTIDE SEQUENCE [LARGE SCALE GENOMIC DNA]</scope>
</reference>
<dbReference type="Proteomes" id="UP001054837">
    <property type="component" value="Unassembled WGS sequence"/>
</dbReference>
<gene>
    <name evidence="1" type="ORF">CDAR_315201</name>
</gene>
<comment type="caution">
    <text evidence="1">The sequence shown here is derived from an EMBL/GenBank/DDBJ whole genome shotgun (WGS) entry which is preliminary data.</text>
</comment>
<keyword evidence="2" id="KW-1185">Reference proteome</keyword>
<name>A0AAV4T4T4_9ARAC</name>